<protein>
    <submittedName>
        <fullName evidence="1">Uncharacterized protein</fullName>
    </submittedName>
</protein>
<proteinExistence type="predicted"/>
<reference evidence="1 2" key="1">
    <citation type="submission" date="2017-06" db="EMBL/GenBank/DDBJ databases">
        <title>Novel microbial phyla capable of carbon fixation and sulfur reduction in deep-sea sediments.</title>
        <authorList>
            <person name="Huang J."/>
            <person name="Baker B."/>
            <person name="Wang Y."/>
        </authorList>
    </citation>
    <scope>NUCLEOTIDE SEQUENCE [LARGE SCALE GENOMIC DNA]</scope>
    <source>
        <strain evidence="1">B3_TA06</strain>
    </source>
</reference>
<dbReference type="AlphaFoldDB" id="A0A532V2F7"/>
<comment type="caution">
    <text evidence="1">The sequence shown here is derived from an EMBL/GenBank/DDBJ whole genome shotgun (WGS) entry which is preliminary data.</text>
</comment>
<gene>
    <name evidence="1" type="ORF">CEE36_08075</name>
</gene>
<dbReference type="Proteomes" id="UP000317778">
    <property type="component" value="Unassembled WGS sequence"/>
</dbReference>
<dbReference type="EMBL" id="NJBO01000013">
    <property type="protein sequence ID" value="TKJ41401.1"/>
    <property type="molecule type" value="Genomic_DNA"/>
</dbReference>
<name>A0A532V2F7_UNCT6</name>
<evidence type="ECO:0000313" key="2">
    <source>
        <dbReference type="Proteomes" id="UP000317778"/>
    </source>
</evidence>
<organism evidence="1 2">
    <name type="scientific">candidate division TA06 bacterium B3_TA06</name>
    <dbReference type="NCBI Taxonomy" id="2012487"/>
    <lineage>
        <taxon>Bacteria</taxon>
        <taxon>Bacteria division TA06</taxon>
    </lineage>
</organism>
<evidence type="ECO:0000313" key="1">
    <source>
        <dbReference type="EMBL" id="TKJ41401.1"/>
    </source>
</evidence>
<accession>A0A532V2F7</accession>
<sequence length="512" mass="57470">MLNISLLALTLWGDILVGPFRIAEAEPGHDQRCLRTAMASDGRFAVAWVDHLLVDYPPFDELELFVRFFDPDGSPLTDAYKITKVADTHRIGGSHLDMDSAGNTVLLWTEHPYPNPDEAFLRLQLFDTSGNPLGSPQTGYQGYVPSSNRAVAVSLNDQAEFAIVWDGDTIYARRYSFQGGPQGDPFRVHGDLPDDANLNYPGVALNDAGDLVVTWHELRLPPNAISYPRFQVFDAEDESILPWEPMGHLVNEDSSRGHRVESYWLDNDRFVMFWKDPSCYPLIVGRVFSDRGLTRHPIRGLIWQDTLWGAHGGSRGWYSTAVAPNDSFAYTHIRTRYDYPDGELRTWDHGGGILGYIQDNEPIRRTTLFEYTPPWGADTVNCWGHTQPPAVACCNDRIVWVYTRPNPDTIFEAFAMITDWDMGIGVAEPPIVEKPPNWEVITSIGSQIVLRYQDSPDGFRASIFDASGRKVDEIESPAQNGTLTWGENHSPGVYFIVPQDSQAPALKVVLVR</sequence>